<evidence type="ECO:0000313" key="1">
    <source>
        <dbReference type="EMBL" id="SDT43338.1"/>
    </source>
</evidence>
<organism evidence="1 2">
    <name type="scientific">Pseudarthrobacter equi</name>
    <dbReference type="NCBI Taxonomy" id="728066"/>
    <lineage>
        <taxon>Bacteria</taxon>
        <taxon>Bacillati</taxon>
        <taxon>Actinomycetota</taxon>
        <taxon>Actinomycetes</taxon>
        <taxon>Micrococcales</taxon>
        <taxon>Micrococcaceae</taxon>
        <taxon>Pseudarthrobacter</taxon>
    </lineage>
</organism>
<dbReference type="RefSeq" id="WP_091721442.1">
    <property type="nucleotide sequence ID" value="NZ_CAUQLD010000003.1"/>
</dbReference>
<dbReference type="EMBL" id="LT629779">
    <property type="protein sequence ID" value="SDT43338.1"/>
    <property type="molecule type" value="Genomic_DNA"/>
</dbReference>
<dbReference type="Proteomes" id="UP000198751">
    <property type="component" value="Chromosome I"/>
</dbReference>
<proteinExistence type="predicted"/>
<keyword evidence="2" id="KW-1185">Reference proteome</keyword>
<reference evidence="2" key="1">
    <citation type="submission" date="2016-10" db="EMBL/GenBank/DDBJ databases">
        <authorList>
            <person name="Varghese N."/>
            <person name="Submissions S."/>
        </authorList>
    </citation>
    <scope>NUCLEOTIDE SEQUENCE [LARGE SCALE GENOMIC DNA]</scope>
    <source>
        <strain evidence="2">IMMIB L-1606</strain>
    </source>
</reference>
<protein>
    <submittedName>
        <fullName evidence="1">Uncharacterized protein</fullName>
    </submittedName>
</protein>
<sequence>MRWDALFDDLESQLAESDRLSLEAEIGERTRAELVAIEFSDRLRGVLGCTLGVHLLSGESVSGRLAHAGAEALVIDEDWYQVLIPYPAVARYVGLGRLARTEPSAVRRALGLAHSLRALARDRAELSISLGGSTGVTRLDGVIDRVGKDYVDVAAVTPGEARRSRHVGDVSTVPFAALAAIRSRKQAGL</sequence>
<dbReference type="AlphaFoldDB" id="A0A1H2ABL0"/>
<name>A0A1H2ABL0_9MICC</name>
<dbReference type="OrthoDB" id="3827359at2"/>
<accession>A0A1H2ABL0</accession>
<evidence type="ECO:0000313" key="2">
    <source>
        <dbReference type="Proteomes" id="UP000198751"/>
    </source>
</evidence>
<gene>
    <name evidence="1" type="ORF">SAMN04489743_2890</name>
</gene>